<evidence type="ECO:0000313" key="2">
    <source>
        <dbReference type="Proteomes" id="UP001233999"/>
    </source>
</evidence>
<feature type="non-terminal residue" evidence="1">
    <location>
        <position position="58"/>
    </location>
</feature>
<reference evidence="1" key="1">
    <citation type="journal article" date="2023" name="IScience">
        <title>Live-bearing cockroach genome reveals convergent evolutionary mechanisms linked to viviparity in insects and beyond.</title>
        <authorList>
            <person name="Fouks B."/>
            <person name="Harrison M.C."/>
            <person name="Mikhailova A.A."/>
            <person name="Marchal E."/>
            <person name="English S."/>
            <person name="Carruthers M."/>
            <person name="Jennings E.C."/>
            <person name="Chiamaka E.L."/>
            <person name="Frigard R.A."/>
            <person name="Pippel M."/>
            <person name="Attardo G.M."/>
            <person name="Benoit J.B."/>
            <person name="Bornberg-Bauer E."/>
            <person name="Tobe S.S."/>
        </authorList>
    </citation>
    <scope>NUCLEOTIDE SEQUENCE</scope>
    <source>
        <strain evidence="1">Stay&amp;Tobe</strain>
    </source>
</reference>
<reference evidence="1" key="2">
    <citation type="submission" date="2023-05" db="EMBL/GenBank/DDBJ databases">
        <authorList>
            <person name="Fouks B."/>
        </authorList>
    </citation>
    <scope>NUCLEOTIDE SEQUENCE</scope>
    <source>
        <strain evidence="1">Stay&amp;Tobe</strain>
        <tissue evidence="1">Testes</tissue>
    </source>
</reference>
<keyword evidence="2" id="KW-1185">Reference proteome</keyword>
<gene>
    <name evidence="1" type="ORF">L9F63_018612</name>
</gene>
<comment type="caution">
    <text evidence="1">The sequence shown here is derived from an EMBL/GenBank/DDBJ whole genome shotgun (WGS) entry which is preliminary data.</text>
</comment>
<evidence type="ECO:0000313" key="1">
    <source>
        <dbReference type="EMBL" id="KAJ9587956.1"/>
    </source>
</evidence>
<proteinExistence type="predicted"/>
<feature type="non-terminal residue" evidence="1">
    <location>
        <position position="1"/>
    </location>
</feature>
<protein>
    <submittedName>
        <fullName evidence="1">Uncharacterized protein</fullName>
    </submittedName>
</protein>
<sequence>IVTTKFKQMKNYNEMKNLVNFKLIAISGFSLHSAYQILEYDEVVQVVTLYSKIDFLME</sequence>
<name>A0AAD7ZX15_DIPPU</name>
<organism evidence="1 2">
    <name type="scientific">Diploptera punctata</name>
    <name type="common">Pacific beetle cockroach</name>
    <dbReference type="NCBI Taxonomy" id="6984"/>
    <lineage>
        <taxon>Eukaryota</taxon>
        <taxon>Metazoa</taxon>
        <taxon>Ecdysozoa</taxon>
        <taxon>Arthropoda</taxon>
        <taxon>Hexapoda</taxon>
        <taxon>Insecta</taxon>
        <taxon>Pterygota</taxon>
        <taxon>Neoptera</taxon>
        <taxon>Polyneoptera</taxon>
        <taxon>Dictyoptera</taxon>
        <taxon>Blattodea</taxon>
        <taxon>Blaberoidea</taxon>
        <taxon>Blaberidae</taxon>
        <taxon>Diplopterinae</taxon>
        <taxon>Diploptera</taxon>
    </lineage>
</organism>
<dbReference type="Proteomes" id="UP001233999">
    <property type="component" value="Unassembled WGS sequence"/>
</dbReference>
<dbReference type="AlphaFoldDB" id="A0AAD7ZX15"/>
<accession>A0AAD7ZX15</accession>
<dbReference type="EMBL" id="JASPKZ010006045">
    <property type="protein sequence ID" value="KAJ9587956.1"/>
    <property type="molecule type" value="Genomic_DNA"/>
</dbReference>